<dbReference type="Pfam" id="PF13409">
    <property type="entry name" value="GST_N_2"/>
    <property type="match status" value="1"/>
</dbReference>
<evidence type="ECO:0000259" key="2">
    <source>
        <dbReference type="PROSITE" id="PS50404"/>
    </source>
</evidence>
<dbReference type="GO" id="GO:0016034">
    <property type="term" value="F:maleylacetoacetate isomerase activity"/>
    <property type="evidence" value="ECO:0007669"/>
    <property type="project" value="TreeGrafter"/>
</dbReference>
<dbReference type="SFLD" id="SFLDG00358">
    <property type="entry name" value="Main_(cytGST)"/>
    <property type="match status" value="1"/>
</dbReference>
<dbReference type="STRING" id="1245745.A0A0A2V8I3"/>
<dbReference type="Gene3D" id="1.20.1050.10">
    <property type="match status" value="1"/>
</dbReference>
<comment type="caution">
    <text evidence="3">The sequence shown here is derived from an EMBL/GenBank/DDBJ whole genome shotgun (WGS) entry which is preliminary data.</text>
</comment>
<dbReference type="HOGENOM" id="CLU_070658_0_0_1"/>
<dbReference type="GO" id="GO:0004364">
    <property type="term" value="F:glutathione transferase activity"/>
    <property type="evidence" value="ECO:0007669"/>
    <property type="project" value="TreeGrafter"/>
</dbReference>
<dbReference type="InterPro" id="IPR036282">
    <property type="entry name" value="Glutathione-S-Trfase_C_sf"/>
</dbReference>
<dbReference type="Pfam" id="PF13410">
    <property type="entry name" value="GST_C_2"/>
    <property type="match status" value="1"/>
</dbReference>
<evidence type="ECO:0000313" key="4">
    <source>
        <dbReference type="Proteomes" id="UP000030106"/>
    </source>
</evidence>
<dbReference type="PANTHER" id="PTHR42673:SF4">
    <property type="entry name" value="MALEYLACETOACETATE ISOMERASE"/>
    <property type="match status" value="1"/>
</dbReference>
<accession>A0A0A2V8I3</accession>
<dbReference type="SUPFAM" id="SSF47616">
    <property type="entry name" value="GST C-terminal domain-like"/>
    <property type="match status" value="1"/>
</dbReference>
<reference evidence="3 4" key="1">
    <citation type="submission" date="2012-10" db="EMBL/GenBank/DDBJ databases">
        <title>Genome sequencing and analysis of entomopathogenic fungi Beauveria bassiana D1-5.</title>
        <authorList>
            <person name="Li Q."/>
            <person name="Wang L."/>
            <person name="Zhang Z."/>
            <person name="Wang Q."/>
            <person name="Ren J."/>
            <person name="Wang M."/>
            <person name="Xu W."/>
            <person name="Wang J."/>
            <person name="Lu Y."/>
            <person name="Du Q."/>
            <person name="Sun Z."/>
        </authorList>
    </citation>
    <scope>NUCLEOTIDE SEQUENCE [LARGE SCALE GENOMIC DNA]</scope>
    <source>
        <strain evidence="3 4">D1-5</strain>
    </source>
</reference>
<dbReference type="CDD" id="cd03194">
    <property type="entry name" value="GST_C_3"/>
    <property type="match status" value="1"/>
</dbReference>
<dbReference type="Gene3D" id="3.40.30.10">
    <property type="entry name" value="Glutaredoxin"/>
    <property type="match status" value="1"/>
</dbReference>
<evidence type="ECO:0000256" key="1">
    <source>
        <dbReference type="ARBA" id="ARBA00007409"/>
    </source>
</evidence>
<dbReference type="SUPFAM" id="SSF52833">
    <property type="entry name" value="Thioredoxin-like"/>
    <property type="match status" value="1"/>
</dbReference>
<dbReference type="GO" id="GO:0006559">
    <property type="term" value="P:L-phenylalanine catabolic process"/>
    <property type="evidence" value="ECO:0007669"/>
    <property type="project" value="TreeGrafter"/>
</dbReference>
<name>A0A0A2V8I3_BEABA</name>
<dbReference type="GO" id="GO:0006749">
    <property type="term" value="P:glutathione metabolic process"/>
    <property type="evidence" value="ECO:0007669"/>
    <property type="project" value="TreeGrafter"/>
</dbReference>
<dbReference type="Proteomes" id="UP000030106">
    <property type="component" value="Unassembled WGS sequence"/>
</dbReference>
<dbReference type="PROSITE" id="PS50404">
    <property type="entry name" value="GST_NTER"/>
    <property type="match status" value="1"/>
</dbReference>
<dbReference type="CDD" id="cd03043">
    <property type="entry name" value="GST_N_1"/>
    <property type="match status" value="1"/>
</dbReference>
<dbReference type="InterPro" id="IPR004045">
    <property type="entry name" value="Glutathione_S-Trfase_N"/>
</dbReference>
<dbReference type="EMBL" id="ANFO01001569">
    <property type="protein sequence ID" value="KGQ02415.1"/>
    <property type="molecule type" value="Genomic_DNA"/>
</dbReference>
<dbReference type="PANTHER" id="PTHR42673">
    <property type="entry name" value="MALEYLACETOACETATE ISOMERASE"/>
    <property type="match status" value="1"/>
</dbReference>
<dbReference type="InterPro" id="IPR036249">
    <property type="entry name" value="Thioredoxin-like_sf"/>
</dbReference>
<keyword evidence="3" id="KW-0808">Transferase</keyword>
<dbReference type="InterPro" id="IPR040079">
    <property type="entry name" value="Glutathione_S-Trfase"/>
</dbReference>
<gene>
    <name evidence="3" type="ORF">BBAD15_g12375</name>
</gene>
<proteinExistence type="inferred from homology"/>
<evidence type="ECO:0000313" key="3">
    <source>
        <dbReference type="EMBL" id="KGQ02415.1"/>
    </source>
</evidence>
<comment type="similarity">
    <text evidence="1">Belongs to the GST superfamily.</text>
</comment>
<dbReference type="SFLD" id="SFLDS00019">
    <property type="entry name" value="Glutathione_Transferase_(cytos"/>
    <property type="match status" value="1"/>
</dbReference>
<sequence>MYTLIIGNKNYSSWSLRPWLALRATGVAFTEQKLGLFTEAFARRLETLTPAGLVPVLLDGDLAVWDSLAICEYVAEQHPEARLWPQDARARARARSLTAQMHSGFGALRQALPMNIEAHLPGIDIPEAARQEISRMHAIWQDTRAEFGQGGPFLFGAFSIADAFFAPIVSRFVTYGIAAAGPVRDYMDAVLALPAMQEWMRDARAEATFVEADEPYRKHR</sequence>
<dbReference type="AlphaFoldDB" id="A0A0A2V8I3"/>
<protein>
    <submittedName>
        <fullName evidence="3">Glutathione S-transferase 1</fullName>
    </submittedName>
</protein>
<organism evidence="3 4">
    <name type="scientific">Beauveria bassiana D1-5</name>
    <dbReference type="NCBI Taxonomy" id="1245745"/>
    <lineage>
        <taxon>Eukaryota</taxon>
        <taxon>Fungi</taxon>
        <taxon>Dikarya</taxon>
        <taxon>Ascomycota</taxon>
        <taxon>Pezizomycotina</taxon>
        <taxon>Sordariomycetes</taxon>
        <taxon>Hypocreomycetidae</taxon>
        <taxon>Hypocreales</taxon>
        <taxon>Cordycipitaceae</taxon>
        <taxon>Beauveria</taxon>
    </lineage>
</organism>
<feature type="domain" description="GST N-terminal" evidence="2">
    <location>
        <begin position="2"/>
        <end position="82"/>
    </location>
</feature>